<dbReference type="InterPro" id="IPR001079">
    <property type="entry name" value="Galectin_CRD"/>
</dbReference>
<feature type="domain" description="Galectin" evidence="3">
    <location>
        <begin position="1"/>
        <end position="132"/>
    </location>
</feature>
<dbReference type="GeneID" id="114786708"/>
<reference evidence="4 5" key="1">
    <citation type="submission" date="2020-06" db="EMBL/GenBank/DDBJ databases">
        <authorList>
            <consortium name="Wellcome Sanger Institute Data Sharing"/>
        </authorList>
    </citation>
    <scope>NUCLEOTIDE SEQUENCE [LARGE SCALE GENOMIC DNA]</scope>
</reference>
<dbReference type="SMART" id="SM00276">
    <property type="entry name" value="GLECT"/>
    <property type="match status" value="1"/>
</dbReference>
<keyword evidence="1 2" id="KW-0430">Lectin</keyword>
<name>A0AAY4ECD9_9TELE</name>
<evidence type="ECO:0000313" key="5">
    <source>
        <dbReference type="Proteomes" id="UP000694580"/>
    </source>
</evidence>
<evidence type="ECO:0000313" key="4">
    <source>
        <dbReference type="Ensembl" id="ENSDCDP00010055300.1"/>
    </source>
</evidence>
<reference evidence="4" key="2">
    <citation type="submission" date="2025-08" db="UniProtKB">
        <authorList>
            <consortium name="Ensembl"/>
        </authorList>
    </citation>
    <scope>IDENTIFICATION</scope>
</reference>
<dbReference type="Pfam" id="PF00337">
    <property type="entry name" value="Gal-bind_lectin"/>
    <property type="match status" value="1"/>
</dbReference>
<dbReference type="AlphaFoldDB" id="A0AAY4ECD9"/>
<dbReference type="SMART" id="SM00908">
    <property type="entry name" value="Gal-bind_lectin"/>
    <property type="match status" value="1"/>
</dbReference>
<dbReference type="GeneTree" id="ENSGT00940000155025"/>
<dbReference type="GO" id="GO:0016936">
    <property type="term" value="F:galactoside binding"/>
    <property type="evidence" value="ECO:0007669"/>
    <property type="project" value="TreeGrafter"/>
</dbReference>
<dbReference type="Proteomes" id="UP000694580">
    <property type="component" value="Chromosome 3"/>
</dbReference>
<dbReference type="PANTHER" id="PTHR11346">
    <property type="entry name" value="GALECTIN"/>
    <property type="match status" value="1"/>
</dbReference>
<dbReference type="GO" id="GO:0030246">
    <property type="term" value="F:carbohydrate binding"/>
    <property type="evidence" value="ECO:0007669"/>
    <property type="project" value="UniProtKB-UniRule"/>
</dbReference>
<protein>
    <recommendedName>
        <fullName evidence="2">Galectin</fullName>
    </recommendedName>
</protein>
<accession>A0AAY4ECD9</accession>
<keyword evidence="5" id="KW-1185">Reference proteome</keyword>
<dbReference type="FunFam" id="2.60.120.200:FF:000021">
    <property type="entry name" value="Galectin"/>
    <property type="match status" value="1"/>
</dbReference>
<evidence type="ECO:0000259" key="3">
    <source>
        <dbReference type="PROSITE" id="PS51304"/>
    </source>
</evidence>
<dbReference type="Gene3D" id="2.60.120.200">
    <property type="match status" value="1"/>
</dbReference>
<evidence type="ECO:0000256" key="2">
    <source>
        <dbReference type="RuleBase" id="RU102079"/>
    </source>
</evidence>
<evidence type="ECO:0000256" key="1">
    <source>
        <dbReference type="ARBA" id="ARBA00022734"/>
    </source>
</evidence>
<dbReference type="InterPro" id="IPR044156">
    <property type="entry name" value="Galectin-like"/>
</dbReference>
<dbReference type="GO" id="GO:0043236">
    <property type="term" value="F:laminin binding"/>
    <property type="evidence" value="ECO:0007669"/>
    <property type="project" value="TreeGrafter"/>
</dbReference>
<gene>
    <name evidence="4" type="primary">lgals2b</name>
</gene>
<organism evidence="4 5">
    <name type="scientific">Denticeps clupeoides</name>
    <name type="common">denticle herring</name>
    <dbReference type="NCBI Taxonomy" id="299321"/>
    <lineage>
        <taxon>Eukaryota</taxon>
        <taxon>Metazoa</taxon>
        <taxon>Chordata</taxon>
        <taxon>Craniata</taxon>
        <taxon>Vertebrata</taxon>
        <taxon>Euteleostomi</taxon>
        <taxon>Actinopterygii</taxon>
        <taxon>Neopterygii</taxon>
        <taxon>Teleostei</taxon>
        <taxon>Clupei</taxon>
        <taxon>Clupeiformes</taxon>
        <taxon>Denticipitoidei</taxon>
        <taxon>Denticipitidae</taxon>
        <taxon>Denticeps</taxon>
    </lineage>
</organism>
<dbReference type="PROSITE" id="PS51304">
    <property type="entry name" value="GALECTIN"/>
    <property type="match status" value="1"/>
</dbReference>
<dbReference type="Ensembl" id="ENSDCDT00010065899.1">
    <property type="protein sequence ID" value="ENSDCDP00010055300.1"/>
    <property type="gene ID" value="ENSDCDG00010031765.1"/>
</dbReference>
<dbReference type="InterPro" id="IPR013320">
    <property type="entry name" value="ConA-like_dom_sf"/>
</dbReference>
<dbReference type="CDD" id="cd00070">
    <property type="entry name" value="GLECT"/>
    <property type="match status" value="1"/>
</dbReference>
<dbReference type="SUPFAM" id="SSF49899">
    <property type="entry name" value="Concanavalin A-like lectins/glucanases"/>
    <property type="match status" value="1"/>
</dbReference>
<sequence length="132" mass="14985">MFTVKNMSFKAGRELKISGKVKSSPVSFSVNIGHNEEAVALHFSPRFDENGDINTIVCNSLQSCSWGSEHKEGCFPFQPDSEFKITITFNNDEFYIKLPDGHMMSFPNRYGDDSFKHIHVNGDVKIYSIKIK</sequence>
<reference evidence="4" key="3">
    <citation type="submission" date="2025-09" db="UniProtKB">
        <authorList>
            <consortium name="Ensembl"/>
        </authorList>
    </citation>
    <scope>IDENTIFICATION</scope>
</reference>
<dbReference type="RefSeq" id="XP_028829892.1">
    <property type="nucleotide sequence ID" value="XM_028974059.1"/>
</dbReference>
<proteinExistence type="predicted"/>
<dbReference type="GO" id="GO:0005615">
    <property type="term" value="C:extracellular space"/>
    <property type="evidence" value="ECO:0007669"/>
    <property type="project" value="TreeGrafter"/>
</dbReference>
<dbReference type="PANTHER" id="PTHR11346:SF97">
    <property type="entry name" value="GALECTIN-1"/>
    <property type="match status" value="1"/>
</dbReference>
<dbReference type="RefSeq" id="XP_028829890.1">
    <property type="nucleotide sequence ID" value="XM_028974057.1"/>
</dbReference>